<gene>
    <name evidence="3" type="ORF">AFUS01_LOCUS36841</name>
</gene>
<keyword evidence="2" id="KW-0472">Membrane</keyword>
<reference evidence="3" key="1">
    <citation type="submission" date="2021-06" db="EMBL/GenBank/DDBJ databases">
        <authorList>
            <person name="Hodson N. C."/>
            <person name="Mongue J. A."/>
            <person name="Jaron S. K."/>
        </authorList>
    </citation>
    <scope>NUCLEOTIDE SEQUENCE</scope>
</reference>
<dbReference type="Proteomes" id="UP000708208">
    <property type="component" value="Unassembled WGS sequence"/>
</dbReference>
<name>A0A8J2LRM6_9HEXA</name>
<keyword evidence="4" id="KW-1185">Reference proteome</keyword>
<keyword evidence="2" id="KW-1133">Transmembrane helix</keyword>
<keyword evidence="2" id="KW-0812">Transmembrane</keyword>
<dbReference type="AlphaFoldDB" id="A0A8J2LRM6"/>
<evidence type="ECO:0000256" key="1">
    <source>
        <dbReference type="SAM" id="MobiDB-lite"/>
    </source>
</evidence>
<dbReference type="EMBL" id="CAJVCH010541188">
    <property type="protein sequence ID" value="CAG7826805.1"/>
    <property type="molecule type" value="Genomic_DNA"/>
</dbReference>
<feature type="transmembrane region" description="Helical" evidence="2">
    <location>
        <begin position="6"/>
        <end position="30"/>
    </location>
</feature>
<accession>A0A8J2LRM6</accession>
<proteinExistence type="predicted"/>
<evidence type="ECO:0000313" key="4">
    <source>
        <dbReference type="Proteomes" id="UP000708208"/>
    </source>
</evidence>
<evidence type="ECO:0000256" key="2">
    <source>
        <dbReference type="SAM" id="Phobius"/>
    </source>
</evidence>
<feature type="region of interest" description="Disordered" evidence="1">
    <location>
        <begin position="73"/>
        <end position="96"/>
    </location>
</feature>
<organism evidence="3 4">
    <name type="scientific">Allacma fusca</name>
    <dbReference type="NCBI Taxonomy" id="39272"/>
    <lineage>
        <taxon>Eukaryota</taxon>
        <taxon>Metazoa</taxon>
        <taxon>Ecdysozoa</taxon>
        <taxon>Arthropoda</taxon>
        <taxon>Hexapoda</taxon>
        <taxon>Collembola</taxon>
        <taxon>Symphypleona</taxon>
        <taxon>Sminthuridae</taxon>
        <taxon>Allacma</taxon>
    </lineage>
</organism>
<sequence>MESLDWTNIALVGFIFFVTIILLIVFCRWLRRDNEEQAYRNELERRRQGFYMLQDPGNTQGIWEVWTMEDAREMQDMSPSSGPNQSESQPSQPDTVLSPMQFYAARRLSNPRAKRIGSNRLESILE</sequence>
<evidence type="ECO:0000313" key="3">
    <source>
        <dbReference type="EMBL" id="CAG7826805.1"/>
    </source>
</evidence>
<feature type="compositionally biased region" description="Polar residues" evidence="1">
    <location>
        <begin position="77"/>
        <end position="95"/>
    </location>
</feature>
<protein>
    <submittedName>
        <fullName evidence="3">Uncharacterized protein</fullName>
    </submittedName>
</protein>
<comment type="caution">
    <text evidence="3">The sequence shown here is derived from an EMBL/GenBank/DDBJ whole genome shotgun (WGS) entry which is preliminary data.</text>
</comment>